<dbReference type="NCBIfam" id="TIGR00345">
    <property type="entry name" value="GET3_arsA_TRC40"/>
    <property type="match status" value="1"/>
</dbReference>
<comment type="similarity">
    <text evidence="1">Belongs to the arsA ATPase family.</text>
</comment>
<name>A0ABU3NT26_9FIRM</name>
<gene>
    <name evidence="3" type="ORF">Q4T40_01870</name>
</gene>
<comment type="caution">
    <text evidence="3">The sequence shown here is derived from an EMBL/GenBank/DDBJ whole genome shotgun (WGS) entry which is preliminary data.</text>
</comment>
<evidence type="ECO:0000313" key="3">
    <source>
        <dbReference type="EMBL" id="MDT8899981.1"/>
    </source>
</evidence>
<dbReference type="InterPro" id="IPR016300">
    <property type="entry name" value="ATPase_ArsA/GET3"/>
</dbReference>
<dbReference type="Gene3D" id="3.40.50.300">
    <property type="entry name" value="P-loop containing nucleotide triphosphate hydrolases"/>
    <property type="match status" value="1"/>
</dbReference>
<dbReference type="InterPro" id="IPR025723">
    <property type="entry name" value="ArsA/GET3_ATPase-like"/>
</dbReference>
<dbReference type="Proteomes" id="UP001254848">
    <property type="component" value="Unassembled WGS sequence"/>
</dbReference>
<protein>
    <submittedName>
        <fullName evidence="3">ArsA family ATPase</fullName>
    </submittedName>
</protein>
<dbReference type="InterPro" id="IPR027417">
    <property type="entry name" value="P-loop_NTPase"/>
</dbReference>
<reference evidence="3 4" key="1">
    <citation type="submission" date="2023-07" db="EMBL/GenBank/DDBJ databases">
        <title>The novel representative of Negativicutes class, Anaeroselena agilis gen. nov. sp. nov.</title>
        <authorList>
            <person name="Prokofeva M.I."/>
            <person name="Elcheninov A.G."/>
            <person name="Klyukina A."/>
            <person name="Kublanov I.V."/>
            <person name="Frolov E.N."/>
            <person name="Podosokorskaya O.A."/>
        </authorList>
    </citation>
    <scope>NUCLEOTIDE SEQUENCE [LARGE SCALE GENOMIC DNA]</scope>
    <source>
        <strain evidence="3 4">4137-cl</strain>
    </source>
</reference>
<evidence type="ECO:0000256" key="1">
    <source>
        <dbReference type="ARBA" id="ARBA00011040"/>
    </source>
</evidence>
<feature type="domain" description="ArsA/GET3 Anion-transporting ATPase-like" evidence="2">
    <location>
        <begin position="3"/>
        <end position="298"/>
    </location>
</feature>
<dbReference type="PANTHER" id="PTHR10803:SF3">
    <property type="entry name" value="ATPASE GET3"/>
    <property type="match status" value="1"/>
</dbReference>
<proteinExistence type="inferred from homology"/>
<organism evidence="3 4">
    <name type="scientific">Anaeroselena agilis</name>
    <dbReference type="NCBI Taxonomy" id="3063788"/>
    <lineage>
        <taxon>Bacteria</taxon>
        <taxon>Bacillati</taxon>
        <taxon>Bacillota</taxon>
        <taxon>Negativicutes</taxon>
        <taxon>Acetonemataceae</taxon>
        <taxon>Anaeroselena</taxon>
    </lineage>
</organism>
<dbReference type="EMBL" id="JAUOZS010000001">
    <property type="protein sequence ID" value="MDT8899981.1"/>
    <property type="molecule type" value="Genomic_DNA"/>
</dbReference>
<dbReference type="Pfam" id="PF02374">
    <property type="entry name" value="ArsA_ATPase"/>
    <property type="match status" value="1"/>
</dbReference>
<dbReference type="PANTHER" id="PTHR10803">
    <property type="entry name" value="ARSENICAL PUMP-DRIVING ATPASE ARSENITE-TRANSLOCATING ATPASE"/>
    <property type="match status" value="1"/>
</dbReference>
<accession>A0ABU3NT26</accession>
<sequence length="311" mass="34882">MSRIMFFGGKGGVGKTTSSAAYAFHCADQGLKTLLVSTDPAHSLGDIFEQKIGATIKELNPCLHVLEIDPEQESQKYINDIKDNMKKVVSPVIIEEIEKQLDAAYVSPGAEEAAIFDRLVDIITQYSEEYDKIVFDTAPTGHTLRLLSLPELLGGWLDSLLAKREKALSLKSMMDLGNKNKHEYLLNDPIIGILNRRKTNLERARSILIDQKLLNFVFVMNPERLVIEETKKAVRVLEKYSIPVNSIVVNKLLPDNLQDDFWKQRKALESSYLQEIEQAFAGKNIVKIPLLNADVRAADLARIAPFFAEVG</sequence>
<dbReference type="CDD" id="cd02035">
    <property type="entry name" value="ArsA"/>
    <property type="match status" value="1"/>
</dbReference>
<dbReference type="RefSeq" id="WP_413778544.1">
    <property type="nucleotide sequence ID" value="NZ_JAUOZS010000001.1"/>
</dbReference>
<dbReference type="SUPFAM" id="SSF52540">
    <property type="entry name" value="P-loop containing nucleoside triphosphate hydrolases"/>
    <property type="match status" value="1"/>
</dbReference>
<evidence type="ECO:0000259" key="2">
    <source>
        <dbReference type="Pfam" id="PF02374"/>
    </source>
</evidence>
<evidence type="ECO:0000313" key="4">
    <source>
        <dbReference type="Proteomes" id="UP001254848"/>
    </source>
</evidence>
<keyword evidence="4" id="KW-1185">Reference proteome</keyword>